<organism evidence="2 3">
    <name type="scientific">Sphaerimonospora thailandensis</name>
    <dbReference type="NCBI Taxonomy" id="795644"/>
    <lineage>
        <taxon>Bacteria</taxon>
        <taxon>Bacillati</taxon>
        <taxon>Actinomycetota</taxon>
        <taxon>Actinomycetes</taxon>
        <taxon>Streptosporangiales</taxon>
        <taxon>Streptosporangiaceae</taxon>
        <taxon>Sphaerimonospora</taxon>
    </lineage>
</organism>
<accession>A0A8J3RCX1</accession>
<dbReference type="EMBL" id="BOOG01000091">
    <property type="protein sequence ID" value="GIH73432.1"/>
    <property type="molecule type" value="Genomic_DNA"/>
</dbReference>
<protein>
    <recommendedName>
        <fullName evidence="4">Chromosome segregation ATPase</fullName>
    </recommendedName>
</protein>
<feature type="coiled-coil region" evidence="1">
    <location>
        <begin position="397"/>
        <end position="431"/>
    </location>
</feature>
<comment type="caution">
    <text evidence="2">The sequence shown here is derived from an EMBL/GenBank/DDBJ whole genome shotgun (WGS) entry which is preliminary data.</text>
</comment>
<dbReference type="Proteomes" id="UP000610966">
    <property type="component" value="Unassembled WGS sequence"/>
</dbReference>
<dbReference type="RefSeq" id="WP_204019059.1">
    <property type="nucleotide sequence ID" value="NZ_BOOG01000091.1"/>
</dbReference>
<feature type="coiled-coil region" evidence="1">
    <location>
        <begin position="229"/>
        <end position="256"/>
    </location>
</feature>
<evidence type="ECO:0000256" key="1">
    <source>
        <dbReference type="SAM" id="Coils"/>
    </source>
</evidence>
<feature type="coiled-coil region" evidence="1">
    <location>
        <begin position="299"/>
        <end position="326"/>
    </location>
</feature>
<feature type="coiled-coil region" evidence="1">
    <location>
        <begin position="575"/>
        <end position="602"/>
    </location>
</feature>
<evidence type="ECO:0000313" key="2">
    <source>
        <dbReference type="EMBL" id="GIH73432.1"/>
    </source>
</evidence>
<keyword evidence="1" id="KW-0175">Coiled coil</keyword>
<evidence type="ECO:0000313" key="3">
    <source>
        <dbReference type="Proteomes" id="UP000610966"/>
    </source>
</evidence>
<keyword evidence="3" id="KW-1185">Reference proteome</keyword>
<gene>
    <name evidence="2" type="ORF">Mth01_56850</name>
</gene>
<reference evidence="2" key="1">
    <citation type="submission" date="2021-01" db="EMBL/GenBank/DDBJ databases">
        <title>Whole genome shotgun sequence of Sphaerimonospora thailandensis NBRC 107569.</title>
        <authorList>
            <person name="Komaki H."/>
            <person name="Tamura T."/>
        </authorList>
    </citation>
    <scope>NUCLEOTIDE SEQUENCE</scope>
    <source>
        <strain evidence="2">NBRC 107569</strain>
    </source>
</reference>
<proteinExistence type="predicted"/>
<evidence type="ECO:0008006" key="4">
    <source>
        <dbReference type="Google" id="ProtNLM"/>
    </source>
</evidence>
<name>A0A8J3RCX1_9ACTN</name>
<feature type="coiled-coil region" evidence="1">
    <location>
        <begin position="633"/>
        <end position="688"/>
    </location>
</feature>
<dbReference type="AlphaFoldDB" id="A0A8J3RCX1"/>
<sequence length="1044" mass="113718">MTTDTDLSAPTGIIGTRQLLAVQTFGIARLTSDPVVLTPGRFIAVTGRGPKDSNESGKTSFLAAVSLLLGDPEWQVTGNGTANATSLLFEPVIAGASAHLVGGADRGYIVGVFADPAGERPHTVWLQISNDKPHIQVRHQAGVHLLTQGSDNERHDAAPEFYRQLGSEPLGSSEYSARLYGRSPKVLAYVASRGQVRSRPSLLKLEAATYSPDRIGDALITLSGRSSVLERDKKQRRELEEKQAEYKGALEKHAEDLVREDEILRAVATRADLRAKVRSAEADQEASLARGVLDATARMRSAKALLPAAEERLQKARDTAWSLRQEHKFYSNARELEQAEHLAYAEKDRLDQAWLAARLKESTADSELKTAEEALKNARTLSVRHAGESSTELTVRLEKLANLKAKAELDRSVAERDAKLHEEELHKAEQGQAGLVGQIIQILGDVGITAVGLHDQIEVDDQSRDSWEAALHPWRDAVCVPHTALPDALGALKDLPGAVLVTSPDLQPDEDKTDTLVVPLPPGIQSAPAAARGFLHALSERNSWTEEPPHATMHALGVHIIGTFPTPVVGREALCAHLRERRDAARIEVDKATEQLQHLDTRITVTQSQLTYAKAAEELPELLERQTAATSTLTQIREALPQLKTQLDEANSDWANAKAAVTGRKERISLLEQEIDRTDKLVKELGSQQAELATAAQEGAVQQAQADFGGDEEAARLLLNWTTEWLPQDYDELLTEAPQPQATGADGQPSERRPVGQLRMAAMSSIEACRGILQLEARTKGYPTSALARAVQMDDTNLEARAEAVLRALSDWLTDTEAADAAAEPDVAAVRKTRKGEHEFIAASVAALSEELRNTQAVITQRVTSALDNIAAALNKLDHDAEGFGADLLYQIDPPSDTDHSWRCAVTPRWRRNPNGPLLPYDTVTNTAQEKLFSINLVLAALLAAPNAQGRLLILDELGDSLGQEHRREVLAAISTVAAAHGITVLGTCQDTIMKDVAPVCGEILYFHYPSKSDYLNLPTRMFGFDADARRVELTAEELLRSST</sequence>